<dbReference type="SUPFAM" id="SSF158573">
    <property type="entry name" value="GINS helical bundle-like"/>
    <property type="match status" value="1"/>
</dbReference>
<dbReference type="Pfam" id="PF05916">
    <property type="entry name" value="Sld5"/>
    <property type="match status" value="1"/>
</dbReference>
<gene>
    <name evidence="8" type="ORF">CTOB1V02_LOCUS12085</name>
</gene>
<comment type="subunit">
    <text evidence="5">Component of the GINS complex.</text>
</comment>
<feature type="domain" description="DNA replication complex GINS protein PSF1 C-terminal" evidence="7">
    <location>
        <begin position="144"/>
        <end position="195"/>
    </location>
</feature>
<evidence type="ECO:0000256" key="3">
    <source>
        <dbReference type="ARBA" id="ARBA00022705"/>
    </source>
</evidence>
<dbReference type="Gene3D" id="1.20.58.1030">
    <property type="match status" value="1"/>
</dbReference>
<evidence type="ECO:0000259" key="6">
    <source>
        <dbReference type="Pfam" id="PF05916"/>
    </source>
</evidence>
<keyword evidence="4 5" id="KW-0539">Nucleus</keyword>
<accession>A0A7R8WM17</accession>
<evidence type="ECO:0000259" key="7">
    <source>
        <dbReference type="Pfam" id="PF24997"/>
    </source>
</evidence>
<dbReference type="CDD" id="cd11710">
    <property type="entry name" value="GINS_A_psf1"/>
    <property type="match status" value="1"/>
</dbReference>
<name>A0A7R8WM17_9CRUS</name>
<protein>
    <recommendedName>
        <fullName evidence="5">DNA replication complex GINS protein PSF1</fullName>
    </recommendedName>
</protein>
<dbReference type="AlphaFoldDB" id="A0A7R8WM17"/>
<dbReference type="PANTHER" id="PTHR12914:SF2">
    <property type="entry name" value="DNA REPLICATION COMPLEX GINS PROTEIN PSF1"/>
    <property type="match status" value="1"/>
</dbReference>
<dbReference type="GO" id="GO:1902983">
    <property type="term" value="P:DNA strand elongation involved in mitotic DNA replication"/>
    <property type="evidence" value="ECO:0007669"/>
    <property type="project" value="TreeGrafter"/>
</dbReference>
<evidence type="ECO:0000256" key="1">
    <source>
        <dbReference type="ARBA" id="ARBA00004123"/>
    </source>
</evidence>
<dbReference type="EMBL" id="OB668195">
    <property type="protein sequence ID" value="CAD7234269.1"/>
    <property type="molecule type" value="Genomic_DNA"/>
</dbReference>
<dbReference type="InterPro" id="IPR056783">
    <property type="entry name" value="PSF1_C"/>
</dbReference>
<comment type="function">
    <text evidence="5">Required for correct functioning of the GINS complex, a complex that plays an essential role in the initiation of DNA replication, and progression of DNA replication forks. GINS complex seems to bind preferentially to single-stranded DNA.</text>
</comment>
<proteinExistence type="inferred from homology"/>
<evidence type="ECO:0000256" key="4">
    <source>
        <dbReference type="ARBA" id="ARBA00023242"/>
    </source>
</evidence>
<evidence type="ECO:0000313" key="8">
    <source>
        <dbReference type="EMBL" id="CAD7234269.1"/>
    </source>
</evidence>
<dbReference type="CDD" id="cd21696">
    <property type="entry name" value="GINS_B_Psf1"/>
    <property type="match status" value="1"/>
</dbReference>
<dbReference type="OrthoDB" id="10252587at2759"/>
<feature type="domain" description="GINS subunit" evidence="6">
    <location>
        <begin position="56"/>
        <end position="128"/>
    </location>
</feature>
<dbReference type="GO" id="GO:0000811">
    <property type="term" value="C:GINS complex"/>
    <property type="evidence" value="ECO:0007669"/>
    <property type="project" value="UniProtKB-UniRule"/>
</dbReference>
<dbReference type="InterPro" id="IPR005339">
    <property type="entry name" value="GINS_Psf1"/>
</dbReference>
<keyword evidence="3 5" id="KW-0235">DNA replication</keyword>
<dbReference type="InterPro" id="IPR021151">
    <property type="entry name" value="GINS_A"/>
</dbReference>
<dbReference type="InterPro" id="IPR036224">
    <property type="entry name" value="GINS_bundle-like_dom_sf"/>
</dbReference>
<reference evidence="8" key="1">
    <citation type="submission" date="2020-11" db="EMBL/GenBank/DDBJ databases">
        <authorList>
            <person name="Tran Van P."/>
        </authorList>
    </citation>
    <scope>NUCLEOTIDE SEQUENCE</scope>
</reference>
<comment type="similarity">
    <text evidence="2 5">Belongs to the GINS1/PSF1 family.</text>
</comment>
<dbReference type="PANTHER" id="PTHR12914">
    <property type="entry name" value="PARTNER OF SLD5"/>
    <property type="match status" value="1"/>
</dbReference>
<evidence type="ECO:0000256" key="2">
    <source>
        <dbReference type="ARBA" id="ARBA00006677"/>
    </source>
</evidence>
<comment type="subcellular location">
    <subcellularLocation>
        <location evidence="1 5">Nucleus</location>
    </subcellularLocation>
</comment>
<sequence>MFTERAVELLKELNRSGSSLPAFNEESVRRILEECRQLFEANQADVARTVEEGAAAFMPAVHLRHSCLERNRRCLLTYLTTRLSLIRRHRWEFASSILPEDIRANLCEPETKWLQNYSRSLAQYMASIGGASGLDLTQDLQPPKSVFVEVRCVQEYGEYQLESTGDMVLLRRNSTHLLPRGEAEPLIRQGILEHVR</sequence>
<dbReference type="Pfam" id="PF24997">
    <property type="entry name" value="PSF1_C"/>
    <property type="match status" value="1"/>
</dbReference>
<organism evidence="8">
    <name type="scientific">Cyprideis torosa</name>
    <dbReference type="NCBI Taxonomy" id="163714"/>
    <lineage>
        <taxon>Eukaryota</taxon>
        <taxon>Metazoa</taxon>
        <taxon>Ecdysozoa</taxon>
        <taxon>Arthropoda</taxon>
        <taxon>Crustacea</taxon>
        <taxon>Oligostraca</taxon>
        <taxon>Ostracoda</taxon>
        <taxon>Podocopa</taxon>
        <taxon>Podocopida</taxon>
        <taxon>Cytherocopina</taxon>
        <taxon>Cytheroidea</taxon>
        <taxon>Cytherideidae</taxon>
        <taxon>Cyprideis</taxon>
    </lineage>
</organism>
<evidence type="ECO:0000256" key="5">
    <source>
        <dbReference type="RuleBase" id="RU368085"/>
    </source>
</evidence>